<dbReference type="AlphaFoldDB" id="A0A6A5ZJU2"/>
<dbReference type="PANTHER" id="PTHR36578">
    <property type="entry name" value="CHROMOSOME 15, WHOLE GENOME SHOTGUN SEQUENCE"/>
    <property type="match status" value="1"/>
</dbReference>
<reference evidence="1" key="1">
    <citation type="journal article" date="2020" name="Stud. Mycol.">
        <title>101 Dothideomycetes genomes: a test case for predicting lifestyles and emergence of pathogens.</title>
        <authorList>
            <person name="Haridas S."/>
            <person name="Albert R."/>
            <person name="Binder M."/>
            <person name="Bloem J."/>
            <person name="Labutti K."/>
            <person name="Salamov A."/>
            <person name="Andreopoulos B."/>
            <person name="Baker S."/>
            <person name="Barry K."/>
            <person name="Bills G."/>
            <person name="Bluhm B."/>
            <person name="Cannon C."/>
            <person name="Castanera R."/>
            <person name="Culley D."/>
            <person name="Daum C."/>
            <person name="Ezra D."/>
            <person name="Gonzalez J."/>
            <person name="Henrissat B."/>
            <person name="Kuo A."/>
            <person name="Liang C."/>
            <person name="Lipzen A."/>
            <person name="Lutzoni F."/>
            <person name="Magnuson J."/>
            <person name="Mondo S."/>
            <person name="Nolan M."/>
            <person name="Ohm R."/>
            <person name="Pangilinan J."/>
            <person name="Park H.-J."/>
            <person name="Ramirez L."/>
            <person name="Alfaro M."/>
            <person name="Sun H."/>
            <person name="Tritt A."/>
            <person name="Yoshinaga Y."/>
            <person name="Zwiers L.-H."/>
            <person name="Turgeon B."/>
            <person name="Goodwin S."/>
            <person name="Spatafora J."/>
            <person name="Crous P."/>
            <person name="Grigoriev I."/>
        </authorList>
    </citation>
    <scope>NUCLEOTIDE SEQUENCE</scope>
    <source>
        <strain evidence="1">CBS 627.86</strain>
    </source>
</reference>
<accession>A0A6A5ZJU2</accession>
<proteinExistence type="predicted"/>
<evidence type="ECO:0000313" key="2">
    <source>
        <dbReference type="Proteomes" id="UP000799770"/>
    </source>
</evidence>
<sequence>MVDRNHHGLSNIRAVRRDTFGPGPGLGDCSVMPVGEAPLPDVDTPTAFVTNDDYHEFANEAQTPEGYDLVFRNHNATVESPSYLGLWTIFDYDPDVCAEVCYKQPTCKSFNLYISRDPSRDPGPRCPNPPAVANFNCALYSEPFNATMVTNLGQKRPPIDPNGNDFLVKLKASNGYVQNGEAYDHYYPLIGYDGPQTLPGAVNASDVDQGEGQFINTLGPYPDFKPYQCARTCDAVSEQRRAEATVECLKRPAEVKRCTFYPCQYFNIYTIVDQDGQKHTYCALFDAAL</sequence>
<protein>
    <recommendedName>
        <fullName evidence="3">Apple domain-containing protein</fullName>
    </recommendedName>
</protein>
<evidence type="ECO:0000313" key="1">
    <source>
        <dbReference type="EMBL" id="KAF2119872.1"/>
    </source>
</evidence>
<organism evidence="1 2">
    <name type="scientific">Lophiotrema nucula</name>
    <dbReference type="NCBI Taxonomy" id="690887"/>
    <lineage>
        <taxon>Eukaryota</taxon>
        <taxon>Fungi</taxon>
        <taxon>Dikarya</taxon>
        <taxon>Ascomycota</taxon>
        <taxon>Pezizomycotina</taxon>
        <taxon>Dothideomycetes</taxon>
        <taxon>Pleosporomycetidae</taxon>
        <taxon>Pleosporales</taxon>
        <taxon>Lophiotremataceae</taxon>
        <taxon>Lophiotrema</taxon>
    </lineage>
</organism>
<dbReference type="OrthoDB" id="271448at2759"/>
<gene>
    <name evidence="1" type="ORF">BDV96DRAFT_312591</name>
</gene>
<dbReference type="Proteomes" id="UP000799770">
    <property type="component" value="Unassembled WGS sequence"/>
</dbReference>
<dbReference type="PANTHER" id="PTHR36578:SF1">
    <property type="entry name" value="APPLE DOMAIN-CONTAINING PROTEIN"/>
    <property type="match status" value="1"/>
</dbReference>
<evidence type="ECO:0008006" key="3">
    <source>
        <dbReference type="Google" id="ProtNLM"/>
    </source>
</evidence>
<name>A0A6A5ZJU2_9PLEO</name>
<dbReference type="EMBL" id="ML977314">
    <property type="protein sequence ID" value="KAF2119872.1"/>
    <property type="molecule type" value="Genomic_DNA"/>
</dbReference>
<keyword evidence="2" id="KW-1185">Reference proteome</keyword>